<accession>A0A4S8I2X5</accession>
<dbReference type="Proteomes" id="UP000306918">
    <property type="component" value="Unassembled WGS sequence"/>
</dbReference>
<sequence>MSKLVDMKKMYSALSLIFIFSIGFAQPVKENGRLKVSGINLVNEKGQPVVLRGMSFGWHNWWPRFYNAGTVSWLKKDWGCNIVRAAMGVEPEHGYINKPAWGKETIKAVIDAAIKEGIYVIVDWHSHNIRQEEAKKFFTEIATEYGKQPNIIYEIFNEPEQQSWAEVKAYSIELIKTIRAIDPDNVILVGSPHWDQDVHLVADDPIKGFDNLMYTLHFYAGTHKQQLRDRGDYALKKGLPIFISESAGMEATGNGPLNETEWNAWITWAEKNKISWITWSVSDKDETCSVLLPTASSTGNWNTKDLKQSGLKTRELIRKYNGLKP</sequence>
<dbReference type="PANTHER" id="PTHR34142">
    <property type="entry name" value="ENDO-BETA-1,4-GLUCANASE A"/>
    <property type="match status" value="1"/>
</dbReference>
<name>A0A4S8I2X5_9BACT</name>
<organism evidence="5 6">
    <name type="scientific">Niastella caeni</name>
    <dbReference type="NCBI Taxonomy" id="2569763"/>
    <lineage>
        <taxon>Bacteria</taxon>
        <taxon>Pseudomonadati</taxon>
        <taxon>Bacteroidota</taxon>
        <taxon>Chitinophagia</taxon>
        <taxon>Chitinophagales</taxon>
        <taxon>Chitinophagaceae</taxon>
        <taxon>Niastella</taxon>
    </lineage>
</organism>
<dbReference type="OrthoDB" id="154460at2"/>
<dbReference type="AlphaFoldDB" id="A0A4S8I2X5"/>
<protein>
    <submittedName>
        <fullName evidence="5">Glycoside hydrolase family 5 protein</fullName>
    </submittedName>
</protein>
<feature type="domain" description="Glycoside hydrolase family 5" evidence="4">
    <location>
        <begin position="42"/>
        <end position="284"/>
    </location>
</feature>
<keyword evidence="2 3" id="KW-0326">Glycosidase</keyword>
<dbReference type="EMBL" id="STFF01000002">
    <property type="protein sequence ID" value="THU40312.1"/>
    <property type="molecule type" value="Genomic_DNA"/>
</dbReference>
<keyword evidence="6" id="KW-1185">Reference proteome</keyword>
<dbReference type="PANTHER" id="PTHR34142:SF1">
    <property type="entry name" value="GLYCOSIDE HYDROLASE FAMILY 5 DOMAIN-CONTAINING PROTEIN"/>
    <property type="match status" value="1"/>
</dbReference>
<comment type="similarity">
    <text evidence="3">Belongs to the glycosyl hydrolase 5 (cellulase A) family.</text>
</comment>
<evidence type="ECO:0000259" key="4">
    <source>
        <dbReference type="Pfam" id="PF00150"/>
    </source>
</evidence>
<dbReference type="SUPFAM" id="SSF51445">
    <property type="entry name" value="(Trans)glycosidases"/>
    <property type="match status" value="1"/>
</dbReference>
<dbReference type="Gene3D" id="3.20.20.80">
    <property type="entry name" value="Glycosidases"/>
    <property type="match status" value="1"/>
</dbReference>
<dbReference type="GO" id="GO:0004553">
    <property type="term" value="F:hydrolase activity, hydrolyzing O-glycosyl compounds"/>
    <property type="evidence" value="ECO:0007669"/>
    <property type="project" value="InterPro"/>
</dbReference>
<dbReference type="GO" id="GO:0000272">
    <property type="term" value="P:polysaccharide catabolic process"/>
    <property type="evidence" value="ECO:0007669"/>
    <property type="project" value="InterPro"/>
</dbReference>
<evidence type="ECO:0000256" key="3">
    <source>
        <dbReference type="RuleBase" id="RU361153"/>
    </source>
</evidence>
<comment type="caution">
    <text evidence="5">The sequence shown here is derived from an EMBL/GenBank/DDBJ whole genome shotgun (WGS) entry which is preliminary data.</text>
</comment>
<dbReference type="InterPro" id="IPR017853">
    <property type="entry name" value="GH"/>
</dbReference>
<dbReference type="Pfam" id="PF00150">
    <property type="entry name" value="Cellulase"/>
    <property type="match status" value="1"/>
</dbReference>
<proteinExistence type="inferred from homology"/>
<evidence type="ECO:0000313" key="5">
    <source>
        <dbReference type="EMBL" id="THU40312.1"/>
    </source>
</evidence>
<evidence type="ECO:0000256" key="2">
    <source>
        <dbReference type="ARBA" id="ARBA00023295"/>
    </source>
</evidence>
<dbReference type="InterPro" id="IPR001547">
    <property type="entry name" value="Glyco_hydro_5"/>
</dbReference>
<evidence type="ECO:0000256" key="1">
    <source>
        <dbReference type="ARBA" id="ARBA00022801"/>
    </source>
</evidence>
<evidence type="ECO:0000313" key="6">
    <source>
        <dbReference type="Proteomes" id="UP000306918"/>
    </source>
</evidence>
<keyword evidence="1 3" id="KW-0378">Hydrolase</keyword>
<reference evidence="5 6" key="1">
    <citation type="submission" date="2019-04" db="EMBL/GenBank/DDBJ databases">
        <title>Niastella caeni sp. nov., isolated from activated sludge.</title>
        <authorList>
            <person name="Sheng M."/>
        </authorList>
    </citation>
    <scope>NUCLEOTIDE SEQUENCE [LARGE SCALE GENOMIC DNA]</scope>
    <source>
        <strain evidence="5 6">HX-2-15</strain>
    </source>
</reference>
<gene>
    <name evidence="5" type="ORF">FAM09_10620</name>
</gene>